<keyword evidence="5 7" id="KW-1133">Transmembrane helix</keyword>
<name>C8X898_NAKMY</name>
<dbReference type="SUPFAM" id="SSF161098">
    <property type="entry name" value="MetI-like"/>
    <property type="match status" value="1"/>
</dbReference>
<feature type="transmembrane region" description="Helical" evidence="7">
    <location>
        <begin position="306"/>
        <end position="329"/>
    </location>
</feature>
<dbReference type="InterPro" id="IPR035906">
    <property type="entry name" value="MetI-like_sf"/>
</dbReference>
<dbReference type="Proteomes" id="UP000002218">
    <property type="component" value="Chromosome"/>
</dbReference>
<dbReference type="AlphaFoldDB" id="C8X898"/>
<feature type="domain" description="ABC transmembrane type-1" evidence="8">
    <location>
        <begin position="97"/>
        <end position="326"/>
    </location>
</feature>
<dbReference type="GO" id="GO:0055085">
    <property type="term" value="P:transmembrane transport"/>
    <property type="evidence" value="ECO:0007669"/>
    <property type="project" value="InterPro"/>
</dbReference>
<proteinExistence type="inferred from homology"/>
<keyword evidence="6 7" id="KW-0472">Membrane</keyword>
<feature type="transmembrane region" description="Helical" evidence="7">
    <location>
        <begin position="9"/>
        <end position="27"/>
    </location>
</feature>
<evidence type="ECO:0000256" key="1">
    <source>
        <dbReference type="ARBA" id="ARBA00004651"/>
    </source>
</evidence>
<evidence type="ECO:0000256" key="6">
    <source>
        <dbReference type="ARBA" id="ARBA00023136"/>
    </source>
</evidence>
<protein>
    <submittedName>
        <fullName evidence="9">Binding-protein-dependent transport systems inner membrane component</fullName>
    </submittedName>
</protein>
<evidence type="ECO:0000313" key="10">
    <source>
        <dbReference type="Proteomes" id="UP000002218"/>
    </source>
</evidence>
<dbReference type="InterPro" id="IPR000515">
    <property type="entry name" value="MetI-like"/>
</dbReference>
<keyword evidence="10" id="KW-1185">Reference proteome</keyword>
<dbReference type="InParanoid" id="C8X898"/>
<keyword evidence="4 7" id="KW-0812">Transmembrane</keyword>
<feature type="transmembrane region" description="Helical" evidence="7">
    <location>
        <begin position="103"/>
        <end position="122"/>
    </location>
</feature>
<dbReference type="STRING" id="479431.Namu_0659"/>
<keyword evidence="2 7" id="KW-0813">Transport</keyword>
<dbReference type="PROSITE" id="PS50928">
    <property type="entry name" value="ABC_TM1"/>
    <property type="match status" value="1"/>
</dbReference>
<accession>C8X898</accession>
<dbReference type="PANTHER" id="PTHR43163">
    <property type="entry name" value="DIPEPTIDE TRANSPORT SYSTEM PERMEASE PROTEIN DPPB-RELATED"/>
    <property type="match status" value="1"/>
</dbReference>
<gene>
    <name evidence="9" type="ordered locus">Namu_0659</name>
</gene>
<evidence type="ECO:0000256" key="4">
    <source>
        <dbReference type="ARBA" id="ARBA00022692"/>
    </source>
</evidence>
<evidence type="ECO:0000256" key="2">
    <source>
        <dbReference type="ARBA" id="ARBA00022448"/>
    </source>
</evidence>
<organism evidence="9 10">
    <name type="scientific">Nakamurella multipartita (strain ATCC 700099 / DSM 44233 / CIP 104796 / JCM 9543 / NBRC 105858 / Y-104)</name>
    <name type="common">Microsphaera multipartita</name>
    <dbReference type="NCBI Taxonomy" id="479431"/>
    <lineage>
        <taxon>Bacteria</taxon>
        <taxon>Bacillati</taxon>
        <taxon>Actinomycetota</taxon>
        <taxon>Actinomycetes</taxon>
        <taxon>Nakamurellales</taxon>
        <taxon>Nakamurellaceae</taxon>
        <taxon>Nakamurella</taxon>
    </lineage>
</organism>
<reference evidence="9 10" key="2">
    <citation type="journal article" date="2010" name="Stand. Genomic Sci.">
        <title>Complete genome sequence of Nakamurella multipartita type strain (Y-104).</title>
        <authorList>
            <person name="Tice H."/>
            <person name="Mayilraj S."/>
            <person name="Sims D."/>
            <person name="Lapidus A."/>
            <person name="Nolan M."/>
            <person name="Lucas S."/>
            <person name="Glavina Del Rio T."/>
            <person name="Copeland A."/>
            <person name="Cheng J.F."/>
            <person name="Meincke L."/>
            <person name="Bruce D."/>
            <person name="Goodwin L."/>
            <person name="Pitluck S."/>
            <person name="Ivanova N."/>
            <person name="Mavromatis K."/>
            <person name="Ovchinnikova G."/>
            <person name="Pati A."/>
            <person name="Chen A."/>
            <person name="Palaniappan K."/>
            <person name="Land M."/>
            <person name="Hauser L."/>
            <person name="Chang Y.J."/>
            <person name="Jeffries C.D."/>
            <person name="Detter J.C."/>
            <person name="Brettin T."/>
            <person name="Rohde M."/>
            <person name="Goker M."/>
            <person name="Bristow J."/>
            <person name="Eisen J.A."/>
            <person name="Markowitz V."/>
            <person name="Hugenholtz P."/>
            <person name="Kyrpides N.C."/>
            <person name="Klenk H.P."/>
            <person name="Chen F."/>
        </authorList>
    </citation>
    <scope>NUCLEOTIDE SEQUENCE [LARGE SCALE GENOMIC DNA]</scope>
    <source>
        <strain evidence="10">ATCC 700099 / DSM 44233 / CIP 104796 / JCM 9543 / NBRC 105858 / Y-104</strain>
    </source>
</reference>
<evidence type="ECO:0000259" key="8">
    <source>
        <dbReference type="PROSITE" id="PS50928"/>
    </source>
</evidence>
<reference evidence="10" key="1">
    <citation type="submission" date="2009-09" db="EMBL/GenBank/DDBJ databases">
        <title>The complete genome of Nakamurella multipartita DSM 44233.</title>
        <authorList>
            <consortium name="US DOE Joint Genome Institute (JGI-PGF)"/>
            <person name="Lucas S."/>
            <person name="Copeland A."/>
            <person name="Lapidus A."/>
            <person name="Glavina del Rio T."/>
            <person name="Dalin E."/>
            <person name="Tice H."/>
            <person name="Bruce D."/>
            <person name="Goodwin L."/>
            <person name="Pitluck S."/>
            <person name="Kyrpides N."/>
            <person name="Mavromatis K."/>
            <person name="Ivanova N."/>
            <person name="Ovchinnikova G."/>
            <person name="Sims D."/>
            <person name="Meincke L."/>
            <person name="Brettin T."/>
            <person name="Detter J.C."/>
            <person name="Han C."/>
            <person name="Larimer F."/>
            <person name="Land M."/>
            <person name="Hauser L."/>
            <person name="Markowitz V."/>
            <person name="Cheng J.-F."/>
            <person name="Hugenholtz P."/>
            <person name="Woyke T."/>
            <person name="Wu D."/>
            <person name="Klenk H.-P."/>
            <person name="Eisen J.A."/>
        </authorList>
    </citation>
    <scope>NUCLEOTIDE SEQUENCE [LARGE SCALE GENOMIC DNA]</scope>
    <source>
        <strain evidence="10">ATCC 700099 / DSM 44233 / CIP 104796 / JCM 9543 / NBRC 105858 / Y-104</strain>
    </source>
</reference>
<sequence precursor="true">MLRYTVRRLLQLVLVLFVLSILLFFWLRSLPGGPVSALLGDRATPEKRAELEKVLGLDQPVIVQYFKYLGRVLTGDFGQSTGVSPGTDVMDVFFTRFGATVELAVGAIVLALLFGIPLGYFAARRKGGFLDTGLIVTSLIGIAVPVFFLAFLLKFVFAVQLGVLPPSGRQTVGIGATRVTGLFILDGVLTREWDASWDAMKHLILPWIALATIPFAVIFRITRASVLEVQGEDFVRTAEAKGLTNSTIRSRHVLRNAMLPVITVTGLQTGALLVGAVLTEKVFAYPGLGEALAIGFTKKDYPVMQVVIIAAAAVFVIINTLVDLAYAVVDPRIRTR</sequence>
<dbReference type="Pfam" id="PF19300">
    <property type="entry name" value="BPD_transp_1_N"/>
    <property type="match status" value="1"/>
</dbReference>
<dbReference type="RefSeq" id="WP_015745990.1">
    <property type="nucleotide sequence ID" value="NC_013235.1"/>
</dbReference>
<dbReference type="HOGENOM" id="CLU_036879_0_0_11"/>
<dbReference type="CDD" id="cd06261">
    <property type="entry name" value="TM_PBP2"/>
    <property type="match status" value="1"/>
</dbReference>
<feature type="transmembrane region" description="Helical" evidence="7">
    <location>
        <begin position="257"/>
        <end position="278"/>
    </location>
</feature>
<evidence type="ECO:0000256" key="7">
    <source>
        <dbReference type="RuleBase" id="RU363032"/>
    </source>
</evidence>
<dbReference type="PANTHER" id="PTHR43163:SF6">
    <property type="entry name" value="DIPEPTIDE TRANSPORT SYSTEM PERMEASE PROTEIN DPPB-RELATED"/>
    <property type="match status" value="1"/>
</dbReference>
<evidence type="ECO:0000256" key="5">
    <source>
        <dbReference type="ARBA" id="ARBA00022989"/>
    </source>
</evidence>
<evidence type="ECO:0000313" key="9">
    <source>
        <dbReference type="EMBL" id="ACV77074.1"/>
    </source>
</evidence>
<dbReference type="eggNOG" id="COG0601">
    <property type="taxonomic scope" value="Bacteria"/>
</dbReference>
<dbReference type="EMBL" id="CP001737">
    <property type="protein sequence ID" value="ACV77074.1"/>
    <property type="molecule type" value="Genomic_DNA"/>
</dbReference>
<dbReference type="OrthoDB" id="9778910at2"/>
<evidence type="ECO:0000256" key="3">
    <source>
        <dbReference type="ARBA" id="ARBA00022475"/>
    </source>
</evidence>
<dbReference type="KEGG" id="nml:Namu_0659"/>
<dbReference type="Gene3D" id="1.10.3720.10">
    <property type="entry name" value="MetI-like"/>
    <property type="match status" value="1"/>
</dbReference>
<comment type="subcellular location">
    <subcellularLocation>
        <location evidence="1 7">Cell membrane</location>
        <topology evidence="1 7">Multi-pass membrane protein</topology>
    </subcellularLocation>
</comment>
<dbReference type="InterPro" id="IPR045621">
    <property type="entry name" value="BPD_transp_1_N"/>
</dbReference>
<comment type="similarity">
    <text evidence="7">Belongs to the binding-protein-dependent transport system permease family.</text>
</comment>
<dbReference type="Pfam" id="PF00528">
    <property type="entry name" value="BPD_transp_1"/>
    <property type="match status" value="1"/>
</dbReference>
<feature type="transmembrane region" description="Helical" evidence="7">
    <location>
        <begin position="134"/>
        <end position="157"/>
    </location>
</feature>
<keyword evidence="3" id="KW-1003">Cell membrane</keyword>
<feature type="transmembrane region" description="Helical" evidence="7">
    <location>
        <begin position="203"/>
        <end position="221"/>
    </location>
</feature>
<dbReference type="FunCoup" id="C8X898">
    <property type="interactions" value="63"/>
</dbReference>
<dbReference type="GO" id="GO:0005886">
    <property type="term" value="C:plasma membrane"/>
    <property type="evidence" value="ECO:0007669"/>
    <property type="project" value="UniProtKB-SubCell"/>
</dbReference>